<evidence type="ECO:0008006" key="7">
    <source>
        <dbReference type="Google" id="ProtNLM"/>
    </source>
</evidence>
<gene>
    <name evidence="5" type="ORF">SSX86_006117</name>
</gene>
<dbReference type="InterPro" id="IPR001971">
    <property type="entry name" value="Ribosomal_uS11"/>
</dbReference>
<accession>A0AAP0DMU9</accession>
<dbReference type="Gene3D" id="3.30.420.80">
    <property type="entry name" value="Ribosomal protein S11"/>
    <property type="match status" value="1"/>
</dbReference>
<dbReference type="FunFam" id="3.30.420.80:FF:000014">
    <property type="entry name" value="Probable ribosomal protein S11, mitochondrial"/>
    <property type="match status" value="1"/>
</dbReference>
<evidence type="ECO:0000256" key="2">
    <source>
        <dbReference type="ARBA" id="ARBA00022980"/>
    </source>
</evidence>
<feature type="region of interest" description="Disordered" evidence="4">
    <location>
        <begin position="87"/>
        <end position="116"/>
    </location>
</feature>
<organism evidence="5 6">
    <name type="scientific">Deinandra increscens subsp. villosa</name>
    <dbReference type="NCBI Taxonomy" id="3103831"/>
    <lineage>
        <taxon>Eukaryota</taxon>
        <taxon>Viridiplantae</taxon>
        <taxon>Streptophyta</taxon>
        <taxon>Embryophyta</taxon>
        <taxon>Tracheophyta</taxon>
        <taxon>Spermatophyta</taxon>
        <taxon>Magnoliopsida</taxon>
        <taxon>eudicotyledons</taxon>
        <taxon>Gunneridae</taxon>
        <taxon>Pentapetalae</taxon>
        <taxon>asterids</taxon>
        <taxon>campanulids</taxon>
        <taxon>Asterales</taxon>
        <taxon>Asteraceae</taxon>
        <taxon>Asteroideae</taxon>
        <taxon>Heliantheae alliance</taxon>
        <taxon>Madieae</taxon>
        <taxon>Madiinae</taxon>
        <taxon>Deinandra</taxon>
    </lineage>
</organism>
<evidence type="ECO:0000256" key="4">
    <source>
        <dbReference type="SAM" id="MobiDB-lite"/>
    </source>
</evidence>
<keyword evidence="3" id="KW-0687">Ribonucleoprotein</keyword>
<dbReference type="HAMAP" id="MF_01310">
    <property type="entry name" value="Ribosomal_uS11"/>
    <property type="match status" value="1"/>
</dbReference>
<dbReference type="InterPro" id="IPR036967">
    <property type="entry name" value="Ribosomal_uS11_sf"/>
</dbReference>
<evidence type="ECO:0000256" key="3">
    <source>
        <dbReference type="ARBA" id="ARBA00023274"/>
    </source>
</evidence>
<dbReference type="Proteomes" id="UP001408789">
    <property type="component" value="Unassembled WGS sequence"/>
</dbReference>
<dbReference type="Pfam" id="PF00411">
    <property type="entry name" value="Ribosomal_S11"/>
    <property type="match status" value="1"/>
</dbReference>
<comment type="caution">
    <text evidence="5">The sequence shown here is derived from an EMBL/GenBank/DDBJ whole genome shotgun (WGS) entry which is preliminary data.</text>
</comment>
<protein>
    <recommendedName>
        <fullName evidence="7">Ribosomal protein S11</fullName>
    </recommendedName>
</protein>
<keyword evidence="2" id="KW-0689">Ribosomal protein</keyword>
<evidence type="ECO:0000313" key="5">
    <source>
        <dbReference type="EMBL" id="KAK9077779.1"/>
    </source>
</evidence>
<sequence length="305" mass="33980">MVLHQIISRLPGRSKIFDQSLKPLSQIGQKRDLFSGISESYRAPTLSGNLGMKLGFAQEKSLSGSLKFANSIHSLGPKGFERGMDNWQPEREKNPGYVEGSNTKLNDIDEMQPPIKPGLNTGFIESLTRRFADMDVTRAPPERGQDGRPFARGLSPFESGRNMSFVRGIMKDNENYRSGVEQNADIVHIKIMRNNTFVTVTDSQGNKKMGASAGCLAEMKGGPKVSKYSAEATAEHVGRLAKSMGLKSVVMKVNGFTFFKKKKLAILSFRDGYTNSRSDKNPIVYIEDTTRKPHNGCRRKKQRRV</sequence>
<evidence type="ECO:0000313" key="6">
    <source>
        <dbReference type="Proteomes" id="UP001408789"/>
    </source>
</evidence>
<reference evidence="5 6" key="1">
    <citation type="submission" date="2024-04" db="EMBL/GenBank/DDBJ databases">
        <title>The reference genome of an endangered Asteraceae, Deinandra increscens subsp. villosa, native to the Central Coast of California.</title>
        <authorList>
            <person name="Guilliams M."/>
            <person name="Hasenstab-Lehman K."/>
            <person name="Meyer R."/>
            <person name="Mcevoy S."/>
        </authorList>
    </citation>
    <scope>NUCLEOTIDE SEQUENCE [LARGE SCALE GENOMIC DNA]</scope>
    <source>
        <tissue evidence="5">Leaf</tissue>
    </source>
</reference>
<dbReference type="GO" id="GO:0006412">
    <property type="term" value="P:translation"/>
    <property type="evidence" value="ECO:0007669"/>
    <property type="project" value="InterPro"/>
</dbReference>
<proteinExistence type="inferred from homology"/>
<dbReference type="GO" id="GO:0003735">
    <property type="term" value="F:structural constituent of ribosome"/>
    <property type="evidence" value="ECO:0007669"/>
    <property type="project" value="InterPro"/>
</dbReference>
<dbReference type="GO" id="GO:0005840">
    <property type="term" value="C:ribosome"/>
    <property type="evidence" value="ECO:0007669"/>
    <property type="project" value="UniProtKB-KW"/>
</dbReference>
<comment type="similarity">
    <text evidence="1">Belongs to the universal ribosomal protein uS11 family.</text>
</comment>
<dbReference type="EMBL" id="JBCNJP010000007">
    <property type="protein sequence ID" value="KAK9077779.1"/>
    <property type="molecule type" value="Genomic_DNA"/>
</dbReference>
<dbReference type="GO" id="GO:1990904">
    <property type="term" value="C:ribonucleoprotein complex"/>
    <property type="evidence" value="ECO:0007669"/>
    <property type="project" value="UniProtKB-KW"/>
</dbReference>
<dbReference type="AlphaFoldDB" id="A0AAP0DMU9"/>
<dbReference type="PANTHER" id="PTHR11759">
    <property type="entry name" value="40S RIBOSOMAL PROTEIN S14/30S RIBOSOMAL PROTEIN S11"/>
    <property type="match status" value="1"/>
</dbReference>
<evidence type="ECO:0000256" key="1">
    <source>
        <dbReference type="ARBA" id="ARBA00006194"/>
    </source>
</evidence>
<dbReference type="SUPFAM" id="SSF53137">
    <property type="entry name" value="Translational machinery components"/>
    <property type="match status" value="1"/>
</dbReference>
<keyword evidence="6" id="KW-1185">Reference proteome</keyword>
<name>A0AAP0DMU9_9ASTR</name>